<dbReference type="CDD" id="cd05246">
    <property type="entry name" value="dTDP_GD_SDR_e"/>
    <property type="match status" value="1"/>
</dbReference>
<evidence type="ECO:0000256" key="2">
    <source>
        <dbReference type="ARBA" id="ARBA00001911"/>
    </source>
</evidence>
<dbReference type="EC" id="4.2.1.46" evidence="4 8"/>
<dbReference type="InterPro" id="IPR016040">
    <property type="entry name" value="NAD(P)-bd_dom"/>
</dbReference>
<comment type="similarity">
    <text evidence="3 8">Belongs to the NAD(P)-dependent epimerase/dehydratase family. dTDP-glucose dehydratase subfamily.</text>
</comment>
<evidence type="ECO:0000313" key="10">
    <source>
        <dbReference type="EMBL" id="KAA8827587.1"/>
    </source>
</evidence>
<comment type="caution">
    <text evidence="10">The sequence shown here is derived from an EMBL/GenBank/DDBJ whole genome shotgun (WGS) entry which is preliminary data.</text>
</comment>
<dbReference type="NCBIfam" id="TIGR01181">
    <property type="entry name" value="dTDP_gluc_dehyt"/>
    <property type="match status" value="1"/>
</dbReference>
<evidence type="ECO:0000313" key="11">
    <source>
        <dbReference type="Proteomes" id="UP000412028"/>
    </source>
</evidence>
<evidence type="ECO:0000256" key="4">
    <source>
        <dbReference type="ARBA" id="ARBA00011990"/>
    </source>
</evidence>
<keyword evidence="6" id="KW-0520">NAD</keyword>
<protein>
    <recommendedName>
        <fullName evidence="5 8">dTDP-glucose 4,6-dehydratase</fullName>
        <ecNumber evidence="4 8">4.2.1.46</ecNumber>
    </recommendedName>
</protein>
<dbReference type="InterPro" id="IPR036291">
    <property type="entry name" value="NAD(P)-bd_dom_sf"/>
</dbReference>
<dbReference type="EMBL" id="RZUI01000018">
    <property type="protein sequence ID" value="KAA8827587.1"/>
    <property type="molecule type" value="Genomic_DNA"/>
</dbReference>
<dbReference type="Pfam" id="PF16363">
    <property type="entry name" value="GDP_Man_Dehyd"/>
    <property type="match status" value="1"/>
</dbReference>
<dbReference type="Gene3D" id="3.40.50.720">
    <property type="entry name" value="NAD(P)-binding Rossmann-like Domain"/>
    <property type="match status" value="1"/>
</dbReference>
<dbReference type="Proteomes" id="UP000412028">
    <property type="component" value="Unassembled WGS sequence"/>
</dbReference>
<dbReference type="SUPFAM" id="SSF51735">
    <property type="entry name" value="NAD(P)-binding Rossmann-fold domains"/>
    <property type="match status" value="1"/>
</dbReference>
<evidence type="ECO:0000256" key="7">
    <source>
        <dbReference type="ARBA" id="ARBA00023239"/>
    </source>
</evidence>
<dbReference type="InterPro" id="IPR005888">
    <property type="entry name" value="dTDP_Gluc_deHydtase"/>
</dbReference>
<keyword evidence="7 8" id="KW-0456">Lyase</keyword>
<dbReference type="GO" id="GO:0009225">
    <property type="term" value="P:nucleotide-sugar metabolic process"/>
    <property type="evidence" value="ECO:0007669"/>
    <property type="project" value="InterPro"/>
</dbReference>
<comment type="catalytic activity">
    <reaction evidence="1 8">
        <text>dTDP-alpha-D-glucose = dTDP-4-dehydro-6-deoxy-alpha-D-glucose + H2O</text>
        <dbReference type="Rhea" id="RHEA:17221"/>
        <dbReference type="ChEBI" id="CHEBI:15377"/>
        <dbReference type="ChEBI" id="CHEBI:57477"/>
        <dbReference type="ChEBI" id="CHEBI:57649"/>
        <dbReference type="EC" id="4.2.1.46"/>
    </reaction>
</comment>
<evidence type="ECO:0000259" key="9">
    <source>
        <dbReference type="Pfam" id="PF16363"/>
    </source>
</evidence>
<accession>A0A5M9ZTK7</accession>
<evidence type="ECO:0000256" key="8">
    <source>
        <dbReference type="RuleBase" id="RU004473"/>
    </source>
</evidence>
<comment type="cofactor">
    <cofactor evidence="2 8">
        <name>NAD(+)</name>
        <dbReference type="ChEBI" id="CHEBI:57540"/>
    </cofactor>
</comment>
<dbReference type="Gene3D" id="3.90.25.10">
    <property type="entry name" value="UDP-galactose 4-epimerase, domain 1"/>
    <property type="match status" value="1"/>
</dbReference>
<proteinExistence type="inferred from homology"/>
<dbReference type="PANTHER" id="PTHR43000">
    <property type="entry name" value="DTDP-D-GLUCOSE 4,6-DEHYDRATASE-RELATED"/>
    <property type="match status" value="1"/>
</dbReference>
<evidence type="ECO:0000256" key="3">
    <source>
        <dbReference type="ARBA" id="ARBA00008178"/>
    </source>
</evidence>
<evidence type="ECO:0000256" key="1">
    <source>
        <dbReference type="ARBA" id="ARBA00001539"/>
    </source>
</evidence>
<sequence length="374" mass="42071">MAMAPTHTPHNLLITGGAGFIGANFAHWTAAHHPDAHMVVFDALTYAGNRASLNGIDPNQLTFIHGDICDRPLVERILHDHDIDTVVHFAAESHNDNSILDASPFLTTNVTGTYTLLEAVRHERDERNAHCACNGPGGGPGSYDERHTDSAHTHDIRFHHISTDEVYGDLALDEPRKFTEATAYNPSSPYSASKAASDHLVRAWHRTYGLATTISNCSNNYGAYQHVEKFIPRQITNILAGIRPKLYGQGLAVRDWIHVDDHCDAVWRILTHGRVGETYLIGADGERSNIDVLRMILQRMGLPEDAFDHVNDRPGGDRRYAIDASKIMRELGWRPQHADFARGLDETIEWYRSHEEWWRPAKAATEEKYRRQGH</sequence>
<evidence type="ECO:0000256" key="6">
    <source>
        <dbReference type="ARBA" id="ARBA00023027"/>
    </source>
</evidence>
<name>A0A5M9ZTK7_9BIFI</name>
<feature type="domain" description="NAD(P)-binding" evidence="9">
    <location>
        <begin position="13"/>
        <end position="343"/>
    </location>
</feature>
<gene>
    <name evidence="10" type="primary">rfbB</name>
    <name evidence="10" type="ORF">EMO89_10545</name>
</gene>
<dbReference type="OrthoDB" id="9801785at2"/>
<dbReference type="AlphaFoldDB" id="A0A5M9ZTK7"/>
<organism evidence="10 11">
    <name type="scientific">Bifidobacterium tissieri</name>
    <dbReference type="NCBI Taxonomy" id="1630162"/>
    <lineage>
        <taxon>Bacteria</taxon>
        <taxon>Bacillati</taxon>
        <taxon>Actinomycetota</taxon>
        <taxon>Actinomycetes</taxon>
        <taxon>Bifidobacteriales</taxon>
        <taxon>Bifidobacteriaceae</taxon>
        <taxon>Bifidobacterium</taxon>
    </lineage>
</organism>
<evidence type="ECO:0000256" key="5">
    <source>
        <dbReference type="ARBA" id="ARBA00016977"/>
    </source>
</evidence>
<dbReference type="GO" id="GO:0008460">
    <property type="term" value="F:dTDP-glucose 4,6-dehydratase activity"/>
    <property type="evidence" value="ECO:0007669"/>
    <property type="project" value="UniProtKB-EC"/>
</dbReference>
<reference evidence="10 11" key="1">
    <citation type="journal article" date="2019" name="Syst. Appl. Microbiol.">
        <title>Characterization of Bifidobacterium species in feaces of the Egyptian fruit bat: Description of B. vespertilionis sp. nov. and B. rousetti sp. nov.</title>
        <authorList>
            <person name="Modesto M."/>
            <person name="Satti M."/>
            <person name="Watanabe K."/>
            <person name="Puglisi E."/>
            <person name="Morelli L."/>
            <person name="Huang C.-H."/>
            <person name="Liou J.-S."/>
            <person name="Miyashita M."/>
            <person name="Tamura T."/>
            <person name="Saito S."/>
            <person name="Mori K."/>
            <person name="Huang L."/>
            <person name="Sciavilla P."/>
            <person name="Sandri C."/>
            <person name="Spiezio C."/>
            <person name="Vitali F."/>
            <person name="Cavalieri D."/>
            <person name="Perpetuini G."/>
            <person name="Tofalo R."/>
            <person name="Bonetti A."/>
            <person name="Arita M."/>
            <person name="Mattarelli P."/>
        </authorList>
    </citation>
    <scope>NUCLEOTIDE SEQUENCE [LARGE SCALE GENOMIC DNA]</scope>
    <source>
        <strain evidence="10 11">RST7</strain>
    </source>
</reference>